<dbReference type="PANTHER" id="PTHR43854">
    <property type="entry name" value="INDOLEPYRUVATE OXIDOREDUCTASE SUBUNIT IORB"/>
    <property type="match status" value="1"/>
</dbReference>
<name>A0A317FCK7_9PROT</name>
<proteinExistence type="predicted"/>
<sequence length="493" mass="52281">MSTPREPTRILIAALGGEGGGVLVDWITRAAIEAGLHATRTSIPGVAQRTGATTYYVEVMPAQPGDPPPVLGLNAAPGRVDVFLGTELLEAARRAEGGFLTRDRTLALVAHRRAYTVTEKSEGGDGRMDEARLAQAVRETAREAVIADYDALARQTGAALNAVMLGVLAARGAVPIPPDAFRAAIRAGRAAESNLRGFEAGFAGASTPAADAAPAPGAGPGDLPGEARALAAEGVKRLTDFQDAALAEQYRATLRRFAALPGADGALVAALAKQLALRMSSEDVIRVAQLKLRDARRPRLVAEAKARPGDIVHVVEFMKPGPAEVLSLLPPGIARPALRFVERRGWMGKSIALNVSPTRPLGFLRLRLLAGLRGWRKRTLKHAEETAWIAAWLVLVERALPLGTRLAREVVDSARLVKGYAATDARTRANWRRIMEEVLRPALDGRLPPDLAADALLQARLAAQKDPEGDALDRTLAAIAARIASPSPRLAAD</sequence>
<dbReference type="InterPro" id="IPR046667">
    <property type="entry name" value="DUF6537"/>
</dbReference>
<dbReference type="Proteomes" id="UP000245765">
    <property type="component" value="Unassembled WGS sequence"/>
</dbReference>
<keyword evidence="5" id="KW-1185">Reference proteome</keyword>
<dbReference type="EMBL" id="QGNA01000004">
    <property type="protein sequence ID" value="PWS35747.1"/>
    <property type="molecule type" value="Genomic_DNA"/>
</dbReference>
<dbReference type="GO" id="GO:0016903">
    <property type="term" value="F:oxidoreductase activity, acting on the aldehyde or oxo group of donors"/>
    <property type="evidence" value="ECO:0007669"/>
    <property type="project" value="InterPro"/>
</dbReference>
<evidence type="ECO:0000259" key="3">
    <source>
        <dbReference type="Pfam" id="PF20169"/>
    </source>
</evidence>
<evidence type="ECO:0000256" key="1">
    <source>
        <dbReference type="ARBA" id="ARBA00023002"/>
    </source>
</evidence>
<evidence type="ECO:0000313" key="5">
    <source>
        <dbReference type="Proteomes" id="UP000245765"/>
    </source>
</evidence>
<feature type="domain" description="DUF6537" evidence="3">
    <location>
        <begin position="228"/>
        <end position="437"/>
    </location>
</feature>
<accession>A0A317FCK7</accession>
<reference evidence="5" key="1">
    <citation type="submission" date="2018-05" db="EMBL/GenBank/DDBJ databases">
        <authorList>
            <person name="Du Z."/>
            <person name="Wang X."/>
        </authorList>
    </citation>
    <scope>NUCLEOTIDE SEQUENCE [LARGE SCALE GENOMIC DNA]</scope>
    <source>
        <strain evidence="5">CQN31</strain>
    </source>
</reference>
<feature type="domain" description="Pyruvate/ketoisovalerate oxidoreductase catalytic" evidence="2">
    <location>
        <begin position="16"/>
        <end position="202"/>
    </location>
</feature>
<evidence type="ECO:0000313" key="4">
    <source>
        <dbReference type="EMBL" id="PWS35747.1"/>
    </source>
</evidence>
<keyword evidence="1" id="KW-0560">Oxidoreductase</keyword>
<comment type="caution">
    <text evidence="4">The sequence shown here is derived from an EMBL/GenBank/DDBJ whole genome shotgun (WGS) entry which is preliminary data.</text>
</comment>
<gene>
    <name evidence="4" type="ORF">DFH01_19390</name>
</gene>
<protein>
    <submittedName>
        <fullName evidence="4">Indolepyruvate oxidoreductase subunit B</fullName>
    </submittedName>
</protein>
<dbReference type="AlphaFoldDB" id="A0A317FCK7"/>
<dbReference type="InterPro" id="IPR019752">
    <property type="entry name" value="Pyrv/ketoisovalerate_OxRed_cat"/>
</dbReference>
<dbReference type="InterPro" id="IPR052198">
    <property type="entry name" value="IorB_Oxidoreductase"/>
</dbReference>
<dbReference type="InterPro" id="IPR002869">
    <property type="entry name" value="Pyrv_flavodox_OxRed_cen"/>
</dbReference>
<dbReference type="Pfam" id="PF20169">
    <property type="entry name" value="DUF6537"/>
    <property type="match status" value="1"/>
</dbReference>
<organism evidence="4 5">
    <name type="scientific">Falsiroseomonas bella</name>
    <dbReference type="NCBI Taxonomy" id="2184016"/>
    <lineage>
        <taxon>Bacteria</taxon>
        <taxon>Pseudomonadati</taxon>
        <taxon>Pseudomonadota</taxon>
        <taxon>Alphaproteobacteria</taxon>
        <taxon>Acetobacterales</taxon>
        <taxon>Roseomonadaceae</taxon>
        <taxon>Falsiroseomonas</taxon>
    </lineage>
</organism>
<dbReference type="PANTHER" id="PTHR43854:SF1">
    <property type="entry name" value="INDOLEPYRUVATE OXIDOREDUCTASE SUBUNIT IORB"/>
    <property type="match status" value="1"/>
</dbReference>
<dbReference type="Pfam" id="PF01558">
    <property type="entry name" value="POR"/>
    <property type="match status" value="1"/>
</dbReference>
<dbReference type="OrthoDB" id="1490270at2"/>
<dbReference type="Gene3D" id="3.40.920.10">
    <property type="entry name" value="Pyruvate-ferredoxin oxidoreductase, PFOR, domain III"/>
    <property type="match status" value="1"/>
</dbReference>
<dbReference type="SUPFAM" id="SSF53323">
    <property type="entry name" value="Pyruvate-ferredoxin oxidoreductase, PFOR, domain III"/>
    <property type="match status" value="1"/>
</dbReference>
<keyword evidence="4" id="KW-0670">Pyruvate</keyword>
<evidence type="ECO:0000259" key="2">
    <source>
        <dbReference type="Pfam" id="PF01558"/>
    </source>
</evidence>
<dbReference type="NCBIfam" id="NF006179">
    <property type="entry name" value="PRK08312.1"/>
    <property type="match status" value="1"/>
</dbReference>
<dbReference type="RefSeq" id="WP_109872113.1">
    <property type="nucleotide sequence ID" value="NZ_QGNA01000004.1"/>
</dbReference>